<feature type="coiled-coil region" evidence="1">
    <location>
        <begin position="2"/>
        <end position="29"/>
    </location>
</feature>
<protein>
    <submittedName>
        <fullName evidence="2">Phage-related baseplate assembly protein</fullName>
    </submittedName>
</protein>
<organism evidence="2 3">
    <name type="scientific">Photobacterium toruni</name>
    <dbReference type="NCBI Taxonomy" id="1935446"/>
    <lineage>
        <taxon>Bacteria</taxon>
        <taxon>Pseudomonadati</taxon>
        <taxon>Pseudomonadota</taxon>
        <taxon>Gammaproteobacteria</taxon>
        <taxon>Vibrionales</taxon>
        <taxon>Vibrionaceae</taxon>
        <taxon>Photobacterium</taxon>
    </lineage>
</organism>
<accession>A0A1T4UYJ7</accession>
<dbReference type="EMBL" id="FUWP01000042">
    <property type="protein sequence ID" value="SKA57757.1"/>
    <property type="molecule type" value="Genomic_DNA"/>
</dbReference>
<proteinExistence type="predicted"/>
<dbReference type="NCBIfam" id="TIGR01644">
    <property type="entry name" value="phage_P2_V"/>
    <property type="match status" value="1"/>
</dbReference>
<dbReference type="Gene3D" id="2.40.50.230">
    <property type="entry name" value="Gp5 N-terminal domain"/>
    <property type="match status" value="1"/>
</dbReference>
<gene>
    <name evidence="2" type="ORF">CZ814_03893</name>
</gene>
<evidence type="ECO:0000313" key="2">
    <source>
        <dbReference type="EMBL" id="SKA57757.1"/>
    </source>
</evidence>
<dbReference type="Proteomes" id="UP000191116">
    <property type="component" value="Unassembled WGS sequence"/>
</dbReference>
<dbReference type="InterPro" id="IPR037026">
    <property type="entry name" value="Vgr_OB-fold_dom_sf"/>
</dbReference>
<dbReference type="OrthoDB" id="4931325at2"/>
<evidence type="ECO:0000313" key="3">
    <source>
        <dbReference type="Proteomes" id="UP000191116"/>
    </source>
</evidence>
<name>A0A1T4UYJ7_9GAMM</name>
<reference evidence="2 3" key="1">
    <citation type="submission" date="2017-02" db="EMBL/GenBank/DDBJ databases">
        <authorList>
            <person name="Peterson S.W."/>
        </authorList>
    </citation>
    <scope>NUCLEOTIDE SEQUENCE [LARGE SCALE GENOMIC DNA]</scope>
    <source>
        <strain evidence="2 3">CECT 9189</strain>
    </source>
</reference>
<dbReference type="InterPro" id="IPR013046">
    <property type="entry name" value="GpV/Gp45"/>
</dbReference>
<evidence type="ECO:0000256" key="1">
    <source>
        <dbReference type="SAM" id="Coils"/>
    </source>
</evidence>
<keyword evidence="1" id="KW-0175">Coiled coil</keyword>
<sequence>MLRALVERIRSLEKEVMALREEMEENRRSSNNIIRLGVVAAASEQSVDVTAGQNKATRVPFFVHSAGRVSHYRRPSVGEQCILINLGCGDNLNNSVALMGLPSTNFPCPTTEENQVMTDYGNGMTECYDLDTGALTAHYPGGVKVVGDIEQEGNYRASGDVADGTRSMAADRKIYNGHIHRHGNPNTSKTEQQQ</sequence>
<dbReference type="AlphaFoldDB" id="A0A1T4UYJ7"/>
<dbReference type="RefSeq" id="WP_060999093.1">
    <property type="nucleotide sequence ID" value="NZ_AP024854.1"/>
</dbReference>